<evidence type="ECO:0000313" key="3">
    <source>
        <dbReference type="Proteomes" id="UP000029493"/>
    </source>
</evidence>
<dbReference type="AlphaFoldDB" id="A0A089WTT3"/>
<organism evidence="2 3">
    <name type="scientific">Pseudomonas cremoricolorata</name>
    <dbReference type="NCBI Taxonomy" id="157783"/>
    <lineage>
        <taxon>Bacteria</taxon>
        <taxon>Pseudomonadati</taxon>
        <taxon>Pseudomonadota</taxon>
        <taxon>Gammaproteobacteria</taxon>
        <taxon>Pseudomonadales</taxon>
        <taxon>Pseudomonadaceae</taxon>
        <taxon>Pseudomonas</taxon>
    </lineage>
</organism>
<evidence type="ECO:0000256" key="1">
    <source>
        <dbReference type="SAM" id="MobiDB-lite"/>
    </source>
</evidence>
<proteinExistence type="predicted"/>
<gene>
    <name evidence="2" type="ORF">LK03_15485</name>
</gene>
<reference evidence="2 3" key="1">
    <citation type="submission" date="2014-09" db="EMBL/GenBank/DDBJ databases">
        <authorList>
            <person name="Chan K.-G."/>
        </authorList>
    </citation>
    <scope>NUCLEOTIDE SEQUENCE [LARGE SCALE GENOMIC DNA]</scope>
    <source>
        <strain evidence="2 3">ND07</strain>
    </source>
</reference>
<protein>
    <submittedName>
        <fullName evidence="2">Uncharacterized protein</fullName>
    </submittedName>
</protein>
<name>A0A089WTT3_9PSED</name>
<sequence>MPQGSVVPEGETGPIYSSGDDATHSPEAGEQPSSGKSGGGQAHNNLPPYLAVHMWKRAS</sequence>
<evidence type="ECO:0000313" key="2">
    <source>
        <dbReference type="EMBL" id="AIR90594.1"/>
    </source>
</evidence>
<dbReference type="KEGG" id="psw:LK03_15485"/>
<feature type="region of interest" description="Disordered" evidence="1">
    <location>
        <begin position="1"/>
        <end position="50"/>
    </location>
</feature>
<accession>A0A089WTT3</accession>
<dbReference type="Proteomes" id="UP000029493">
    <property type="component" value="Chromosome"/>
</dbReference>
<dbReference type="EMBL" id="CP009455">
    <property type="protein sequence ID" value="AIR90594.1"/>
    <property type="molecule type" value="Genomic_DNA"/>
</dbReference>
<keyword evidence="3" id="KW-1185">Reference proteome</keyword>